<dbReference type="Gene3D" id="3.40.50.620">
    <property type="entry name" value="HUPs"/>
    <property type="match status" value="1"/>
</dbReference>
<dbReference type="InterPro" id="IPR014730">
    <property type="entry name" value="ETF_a/b_N"/>
</dbReference>
<dbReference type="InterPro" id="IPR018206">
    <property type="entry name" value="ETF_asu_C_CS"/>
</dbReference>
<dbReference type="Proteomes" id="UP000297963">
    <property type="component" value="Unassembled WGS sequence"/>
</dbReference>
<dbReference type="STRING" id="995038.SAMN05216274_1236"/>
<feature type="domain" description="Electron transfer flavoprotein alpha/beta-subunit N-terminal" evidence="9">
    <location>
        <begin position="5"/>
        <end position="195"/>
    </location>
</feature>
<evidence type="ECO:0000256" key="4">
    <source>
        <dbReference type="ARBA" id="ARBA00022630"/>
    </source>
</evidence>
<comment type="function">
    <text evidence="7">The electron transfer flavoprotein serves as a specific electron acceptor for other dehydrogenases. It transfers the electrons to the main respiratory chain via ETF-ubiquinone oxidoreductase (ETF dehydrogenase).</text>
</comment>
<feature type="binding site" evidence="8">
    <location>
        <position position="296"/>
    </location>
    <ligand>
        <name>FAD</name>
        <dbReference type="ChEBI" id="CHEBI:57692"/>
    </ligand>
</feature>
<reference evidence="10 12" key="1">
    <citation type="submission" date="2016-10" db="EMBL/GenBank/DDBJ databases">
        <authorList>
            <person name="Varghese N."/>
            <person name="Submissions S."/>
        </authorList>
    </citation>
    <scope>NUCLEOTIDE SEQUENCE [LARGE SCALE GENOMIC DNA]</scope>
    <source>
        <strain evidence="10 12">GMCC 1.11211</strain>
    </source>
</reference>
<evidence type="ECO:0000256" key="2">
    <source>
        <dbReference type="ARBA" id="ARBA00011355"/>
    </source>
</evidence>
<evidence type="ECO:0000313" key="13">
    <source>
        <dbReference type="Proteomes" id="UP000297963"/>
    </source>
</evidence>
<comment type="subunit">
    <text evidence="2">Heterodimer of an alpha and a beta subunit.</text>
</comment>
<evidence type="ECO:0000256" key="3">
    <source>
        <dbReference type="ARBA" id="ARBA00022448"/>
    </source>
</evidence>
<keyword evidence="5 8" id="KW-0274">FAD</keyword>
<dbReference type="AlphaFoldDB" id="A0A1I3E554"/>
<dbReference type="Pfam" id="PF00766">
    <property type="entry name" value="ETF_alpha"/>
    <property type="match status" value="1"/>
</dbReference>
<evidence type="ECO:0000313" key="11">
    <source>
        <dbReference type="EMBL" id="TFB82424.1"/>
    </source>
</evidence>
<dbReference type="Pfam" id="PF01012">
    <property type="entry name" value="ETF"/>
    <property type="match status" value="1"/>
</dbReference>
<dbReference type="Proteomes" id="UP000199681">
    <property type="component" value="Unassembled WGS sequence"/>
</dbReference>
<feature type="binding site" evidence="8">
    <location>
        <begin position="275"/>
        <end position="282"/>
    </location>
    <ligand>
        <name>FAD</name>
        <dbReference type="ChEBI" id="CHEBI:57692"/>
    </ligand>
</feature>
<dbReference type="GO" id="GO:0050660">
    <property type="term" value="F:flavin adenine dinucleotide binding"/>
    <property type="evidence" value="ECO:0007669"/>
    <property type="project" value="InterPro"/>
</dbReference>
<dbReference type="GO" id="GO:0009055">
    <property type="term" value="F:electron transfer activity"/>
    <property type="evidence" value="ECO:0007669"/>
    <property type="project" value="InterPro"/>
</dbReference>
<dbReference type="InterPro" id="IPR029035">
    <property type="entry name" value="DHS-like_NAD/FAD-binding_dom"/>
</dbReference>
<accession>A0A1I3E554</accession>
<organism evidence="11 13">
    <name type="scientific">Cryobacterium levicorallinum</name>
    <dbReference type="NCBI Taxonomy" id="995038"/>
    <lineage>
        <taxon>Bacteria</taxon>
        <taxon>Bacillati</taxon>
        <taxon>Actinomycetota</taxon>
        <taxon>Actinomycetes</taxon>
        <taxon>Micrococcales</taxon>
        <taxon>Microbacteriaceae</taxon>
        <taxon>Cryobacterium</taxon>
    </lineage>
</organism>
<dbReference type="GO" id="GO:0033539">
    <property type="term" value="P:fatty acid beta-oxidation using acyl-CoA dehydrogenase"/>
    <property type="evidence" value="ECO:0007669"/>
    <property type="project" value="TreeGrafter"/>
</dbReference>
<evidence type="ECO:0000256" key="5">
    <source>
        <dbReference type="ARBA" id="ARBA00022827"/>
    </source>
</evidence>
<keyword evidence="4" id="KW-0285">Flavoprotein</keyword>
<dbReference type="InterPro" id="IPR014729">
    <property type="entry name" value="Rossmann-like_a/b/a_fold"/>
</dbReference>
<dbReference type="SUPFAM" id="SSF52467">
    <property type="entry name" value="DHS-like NAD/FAD-binding domain"/>
    <property type="match status" value="1"/>
</dbReference>
<gene>
    <name evidence="11" type="ORF">E3O11_15035</name>
    <name evidence="10" type="ORF">SAMN05216274_1236</name>
</gene>
<evidence type="ECO:0000313" key="10">
    <source>
        <dbReference type="EMBL" id="SFH94152.1"/>
    </source>
</evidence>
<evidence type="ECO:0000259" key="9">
    <source>
        <dbReference type="SMART" id="SM00893"/>
    </source>
</evidence>
<evidence type="ECO:0000256" key="8">
    <source>
        <dbReference type="PIRSR" id="PIRSR000089-1"/>
    </source>
</evidence>
<dbReference type="SMART" id="SM00893">
    <property type="entry name" value="ETF"/>
    <property type="match status" value="1"/>
</dbReference>
<feature type="binding site" evidence="8">
    <location>
        <begin position="258"/>
        <end position="262"/>
    </location>
    <ligand>
        <name>FAD</name>
        <dbReference type="ChEBI" id="CHEBI:57692"/>
    </ligand>
</feature>
<dbReference type="EMBL" id="SOFE01000025">
    <property type="protein sequence ID" value="TFB82424.1"/>
    <property type="molecule type" value="Genomic_DNA"/>
</dbReference>
<proteinExistence type="inferred from homology"/>
<reference evidence="11 13" key="2">
    <citation type="submission" date="2019-03" db="EMBL/GenBank/DDBJ databases">
        <title>Genomics of glacier-inhabiting Cryobacterium strains.</title>
        <authorList>
            <person name="Liu Q."/>
            <person name="Xin Y.-H."/>
        </authorList>
    </citation>
    <scope>NUCLEOTIDE SEQUENCE [LARGE SCALE GENOMIC DNA]</scope>
    <source>
        <strain evidence="11 13">Hh34</strain>
    </source>
</reference>
<dbReference type="PROSITE" id="PS00696">
    <property type="entry name" value="ETF_ALPHA"/>
    <property type="match status" value="1"/>
</dbReference>
<dbReference type="InterPro" id="IPR014731">
    <property type="entry name" value="ETF_asu_C"/>
</dbReference>
<evidence type="ECO:0000256" key="7">
    <source>
        <dbReference type="ARBA" id="ARBA00025649"/>
    </source>
</evidence>
<dbReference type="InterPro" id="IPR001308">
    <property type="entry name" value="ETF_a/FixB"/>
</dbReference>
<keyword evidence="3" id="KW-0813">Transport</keyword>
<dbReference type="SUPFAM" id="SSF52402">
    <property type="entry name" value="Adenine nucleotide alpha hydrolases-like"/>
    <property type="match status" value="1"/>
</dbReference>
<name>A0A1I3E554_9MICO</name>
<dbReference type="RefSeq" id="WP_092452701.1">
    <property type="nucleotide sequence ID" value="NZ_BKAC01000027.1"/>
</dbReference>
<feature type="binding site" evidence="8">
    <location>
        <position position="219"/>
    </location>
    <ligand>
        <name>FAD</name>
        <dbReference type="ChEBI" id="CHEBI:57692"/>
    </ligand>
</feature>
<dbReference type="EMBL" id="FOPW01000023">
    <property type="protein sequence ID" value="SFH94152.1"/>
    <property type="molecule type" value="Genomic_DNA"/>
</dbReference>
<feature type="binding site" evidence="8">
    <location>
        <begin position="244"/>
        <end position="245"/>
    </location>
    <ligand>
        <name>FAD</name>
        <dbReference type="ChEBI" id="CHEBI:57692"/>
    </ligand>
</feature>
<evidence type="ECO:0000313" key="12">
    <source>
        <dbReference type="Proteomes" id="UP000199681"/>
    </source>
</evidence>
<dbReference type="FunFam" id="3.40.50.1220:FF:000001">
    <property type="entry name" value="Electron transfer flavoprotein, alpha subunit"/>
    <property type="match status" value="1"/>
</dbReference>
<dbReference type="PANTHER" id="PTHR43153">
    <property type="entry name" value="ELECTRON TRANSFER FLAVOPROTEIN ALPHA"/>
    <property type="match status" value="1"/>
</dbReference>
<dbReference type="PANTHER" id="PTHR43153:SF1">
    <property type="entry name" value="ELECTRON TRANSFER FLAVOPROTEIN SUBUNIT ALPHA, MITOCHONDRIAL"/>
    <property type="match status" value="1"/>
</dbReference>
<sequence>MSHIITLIDITPAGEIANTAAQLLSAAARLGTPVAVAAVRAEITNNRQLVARISEHLGTLGAEQVYLVASEHVGVIMHWPQLEALATAATTLAASGVLLCNSIEGREIAGRLAVRLGGTLLVDALDVRQDNDRIVATHSIFGGSYLVDAAVTGKPAIVTLRQSTADETPVVQHPVATINILDTDVAGAHSAVIEAFHAVEAGSDRPDLRGARAVVSGGRGMQSREQFALVEQLAAALGAAVGASRAAVDAGFAEQTTQVGQTGVTVSPELYVALGISGAIQHRAGMQTASTIVAINTDANAPIFDIADFGIVGDVFAVVPQLIAAIAARDSAA</sequence>
<dbReference type="PIRSF" id="PIRSF000089">
    <property type="entry name" value="Electra_flavoP_a"/>
    <property type="match status" value="1"/>
</dbReference>
<comment type="cofactor">
    <cofactor evidence="8">
        <name>FAD</name>
        <dbReference type="ChEBI" id="CHEBI:57692"/>
    </cofactor>
    <text evidence="8">Binds 1 FAD per dimer.</text>
</comment>
<evidence type="ECO:0000256" key="6">
    <source>
        <dbReference type="ARBA" id="ARBA00022982"/>
    </source>
</evidence>
<protein>
    <submittedName>
        <fullName evidence="10">Electron transfer flavoprotein alpha subunit</fullName>
    </submittedName>
    <submittedName>
        <fullName evidence="11">Electron transfer flavoprotein subunit alpha/FixB family protein</fullName>
    </submittedName>
</protein>
<evidence type="ECO:0000256" key="1">
    <source>
        <dbReference type="ARBA" id="ARBA00005817"/>
    </source>
</evidence>
<dbReference type="Gene3D" id="3.40.50.1220">
    <property type="entry name" value="TPP-binding domain"/>
    <property type="match status" value="1"/>
</dbReference>
<comment type="caution">
    <text evidence="11">The sequence shown here is derived from an EMBL/GenBank/DDBJ whole genome shotgun (WGS) entry which is preliminary data.</text>
</comment>
<keyword evidence="6" id="KW-0249">Electron transport</keyword>
<comment type="similarity">
    <text evidence="1">Belongs to the ETF alpha-subunit/FixB family.</text>
</comment>
<keyword evidence="12" id="KW-1185">Reference proteome</keyword>